<accession>A0A1M5S1U2</accession>
<dbReference type="InterPro" id="IPR036390">
    <property type="entry name" value="WH_DNA-bd_sf"/>
</dbReference>
<dbReference type="PANTHER" id="PTHR30126">
    <property type="entry name" value="HTH-TYPE TRANSCRIPTIONAL REGULATOR"/>
    <property type="match status" value="1"/>
</dbReference>
<dbReference type="InterPro" id="IPR000847">
    <property type="entry name" value="LysR_HTH_N"/>
</dbReference>
<feature type="domain" description="HTH lysR-type" evidence="5">
    <location>
        <begin position="8"/>
        <end position="65"/>
    </location>
</feature>
<dbReference type="EMBL" id="FQVU01000005">
    <property type="protein sequence ID" value="SHH32557.1"/>
    <property type="molecule type" value="Genomic_DNA"/>
</dbReference>
<protein>
    <submittedName>
        <fullName evidence="6">DNA-binding transcriptional regulator, LysR family</fullName>
    </submittedName>
</protein>
<sequence length="305" mass="31573">MPLPAWTPDLESLDLLLSVAELGSVGKAAHAHGISQPAASAKLHRLERRVDLALLVRTPGGSTLTPIGQTFAAWARDVVGAAGALGVNVTSLRTSQSAKLRIAASLTNAEYLMPRWLLLLRRDNPALDVSAVVANSHDVCDRVRSGQADLGFVEMPAVPADLSHTPIGADELVVVAAPDYPAARSERPLAPTDLLTLPLLLREHGSGTRDTFLAALAVALGREAVEPEHAVELGSTSTILATARAGGGLGVLSARAARTDLRNGTLVAVTVTGLTAARPLNAVWMGASPSPAAALLVELARDEAP</sequence>
<dbReference type="SUPFAM" id="SSF46785">
    <property type="entry name" value="Winged helix' DNA-binding domain"/>
    <property type="match status" value="1"/>
</dbReference>
<dbReference type="SUPFAM" id="SSF53850">
    <property type="entry name" value="Periplasmic binding protein-like II"/>
    <property type="match status" value="1"/>
</dbReference>
<comment type="similarity">
    <text evidence="1">Belongs to the LysR transcriptional regulatory family.</text>
</comment>
<dbReference type="PANTHER" id="PTHR30126:SF39">
    <property type="entry name" value="HTH-TYPE TRANSCRIPTIONAL REGULATOR CYSL"/>
    <property type="match status" value="1"/>
</dbReference>
<evidence type="ECO:0000313" key="7">
    <source>
        <dbReference type="Proteomes" id="UP000186132"/>
    </source>
</evidence>
<dbReference type="Pfam" id="PF03466">
    <property type="entry name" value="LysR_substrate"/>
    <property type="match status" value="1"/>
</dbReference>
<evidence type="ECO:0000313" key="6">
    <source>
        <dbReference type="EMBL" id="SHH32557.1"/>
    </source>
</evidence>
<dbReference type="STRING" id="1206085.SAMN05443575_3718"/>
<reference evidence="6 7" key="1">
    <citation type="submission" date="2016-11" db="EMBL/GenBank/DDBJ databases">
        <authorList>
            <person name="Jaros S."/>
            <person name="Januszkiewicz K."/>
            <person name="Wedrychowicz H."/>
        </authorList>
    </citation>
    <scope>NUCLEOTIDE SEQUENCE [LARGE SCALE GENOMIC DNA]</scope>
    <source>
        <strain evidence="6 7">DSM 45627</strain>
    </source>
</reference>
<evidence type="ECO:0000256" key="4">
    <source>
        <dbReference type="ARBA" id="ARBA00023163"/>
    </source>
</evidence>
<dbReference type="OrthoDB" id="9808620at2"/>
<keyword evidence="7" id="KW-1185">Reference proteome</keyword>
<dbReference type="GO" id="GO:0000976">
    <property type="term" value="F:transcription cis-regulatory region binding"/>
    <property type="evidence" value="ECO:0007669"/>
    <property type="project" value="TreeGrafter"/>
</dbReference>
<proteinExistence type="inferred from homology"/>
<keyword evidence="3 6" id="KW-0238">DNA-binding</keyword>
<dbReference type="InterPro" id="IPR036388">
    <property type="entry name" value="WH-like_DNA-bd_sf"/>
</dbReference>
<name>A0A1M5S1U2_9ACTN</name>
<dbReference type="Gene3D" id="3.40.190.10">
    <property type="entry name" value="Periplasmic binding protein-like II"/>
    <property type="match status" value="2"/>
</dbReference>
<dbReference type="GO" id="GO:0003700">
    <property type="term" value="F:DNA-binding transcription factor activity"/>
    <property type="evidence" value="ECO:0007669"/>
    <property type="project" value="InterPro"/>
</dbReference>
<dbReference type="Pfam" id="PF00126">
    <property type="entry name" value="HTH_1"/>
    <property type="match status" value="1"/>
</dbReference>
<dbReference type="InterPro" id="IPR005119">
    <property type="entry name" value="LysR_subst-bd"/>
</dbReference>
<keyword evidence="2" id="KW-0805">Transcription regulation</keyword>
<dbReference type="Proteomes" id="UP000186132">
    <property type="component" value="Unassembled WGS sequence"/>
</dbReference>
<gene>
    <name evidence="6" type="ORF">SAMN05443575_3718</name>
</gene>
<evidence type="ECO:0000259" key="5">
    <source>
        <dbReference type="PROSITE" id="PS50931"/>
    </source>
</evidence>
<dbReference type="PROSITE" id="PS50931">
    <property type="entry name" value="HTH_LYSR"/>
    <property type="match status" value="1"/>
</dbReference>
<organism evidence="6 7">
    <name type="scientific">Jatrophihabitans endophyticus</name>
    <dbReference type="NCBI Taxonomy" id="1206085"/>
    <lineage>
        <taxon>Bacteria</taxon>
        <taxon>Bacillati</taxon>
        <taxon>Actinomycetota</taxon>
        <taxon>Actinomycetes</taxon>
        <taxon>Jatrophihabitantales</taxon>
        <taxon>Jatrophihabitantaceae</taxon>
        <taxon>Jatrophihabitans</taxon>
    </lineage>
</organism>
<dbReference type="Gene3D" id="1.10.10.10">
    <property type="entry name" value="Winged helix-like DNA-binding domain superfamily/Winged helix DNA-binding domain"/>
    <property type="match status" value="1"/>
</dbReference>
<evidence type="ECO:0000256" key="2">
    <source>
        <dbReference type="ARBA" id="ARBA00023015"/>
    </source>
</evidence>
<dbReference type="RefSeq" id="WP_073391879.1">
    <property type="nucleotide sequence ID" value="NZ_FQVU01000005.1"/>
</dbReference>
<evidence type="ECO:0000256" key="3">
    <source>
        <dbReference type="ARBA" id="ARBA00023125"/>
    </source>
</evidence>
<keyword evidence="4" id="KW-0804">Transcription</keyword>
<dbReference type="AlphaFoldDB" id="A0A1M5S1U2"/>
<evidence type="ECO:0000256" key="1">
    <source>
        <dbReference type="ARBA" id="ARBA00009437"/>
    </source>
</evidence>